<dbReference type="Pfam" id="PF00313">
    <property type="entry name" value="CSD"/>
    <property type="match status" value="1"/>
</dbReference>
<dbReference type="GO" id="GO:0005737">
    <property type="term" value="C:cytoplasm"/>
    <property type="evidence" value="ECO:0007669"/>
    <property type="project" value="UniProtKB-SubCell"/>
</dbReference>
<dbReference type="GeneID" id="24923191"/>
<dbReference type="PANTHER" id="PTHR46109:SF1">
    <property type="entry name" value="PROTEIN LIN-28 HOMOLOG"/>
    <property type="match status" value="1"/>
</dbReference>
<dbReference type="OrthoDB" id="422005at2759"/>
<sequence length="126" mass="14588">MSRTRKQYTVCEAISPDKDRIKGVVKWYDGYMGYGFISTLDETPVDYFVHKTQIYSLDKFPRTPILFNKEEVEFAVCDTEKGKAAEEVSLPDKTIIPKYCVLMSFILPLETLEETLLSSQSRPCQW</sequence>
<evidence type="ECO:0000256" key="2">
    <source>
        <dbReference type="ARBA" id="ARBA00022490"/>
    </source>
</evidence>
<dbReference type="InParanoid" id="D8M2C4"/>
<dbReference type="Proteomes" id="UP000008312">
    <property type="component" value="Unassembled WGS sequence"/>
</dbReference>
<evidence type="ECO:0000259" key="3">
    <source>
        <dbReference type="PROSITE" id="PS51857"/>
    </source>
</evidence>
<comment type="subcellular location">
    <subcellularLocation>
        <location evidence="1">Cytoplasm</location>
    </subcellularLocation>
</comment>
<keyword evidence="2" id="KW-0963">Cytoplasm</keyword>
<reference evidence="4" key="1">
    <citation type="submission" date="2010-02" db="EMBL/GenBank/DDBJ databases">
        <title>Sequencing and annotation of the Blastocystis hominis genome.</title>
        <authorList>
            <person name="Wincker P."/>
        </authorList>
    </citation>
    <scope>NUCLEOTIDE SEQUENCE</scope>
    <source>
        <strain evidence="4">Singapore isolate B</strain>
    </source>
</reference>
<dbReference type="PANTHER" id="PTHR46109">
    <property type="entry name" value="PROTEIN LIN-28"/>
    <property type="match status" value="1"/>
</dbReference>
<protein>
    <recommendedName>
        <fullName evidence="3">CSD domain-containing protein</fullName>
    </recommendedName>
</protein>
<gene>
    <name evidence="4" type="ORF">GSBLH_T00007067001</name>
</gene>
<dbReference type="SMART" id="SM00357">
    <property type="entry name" value="CSP"/>
    <property type="match status" value="1"/>
</dbReference>
<dbReference type="InterPro" id="IPR011129">
    <property type="entry name" value="CSD"/>
</dbReference>
<dbReference type="RefSeq" id="XP_012896267.1">
    <property type="nucleotide sequence ID" value="XM_013040813.1"/>
</dbReference>
<proteinExistence type="predicted"/>
<dbReference type="InterPro" id="IPR051373">
    <property type="entry name" value="Lin-28_RNA-binding"/>
</dbReference>
<dbReference type="AlphaFoldDB" id="D8M2C4"/>
<dbReference type="GO" id="GO:0003729">
    <property type="term" value="F:mRNA binding"/>
    <property type="evidence" value="ECO:0007669"/>
    <property type="project" value="TreeGrafter"/>
</dbReference>
<evidence type="ECO:0000313" key="5">
    <source>
        <dbReference type="Proteomes" id="UP000008312"/>
    </source>
</evidence>
<organism evidence="4">
    <name type="scientific">Blastocystis hominis</name>
    <dbReference type="NCBI Taxonomy" id="12968"/>
    <lineage>
        <taxon>Eukaryota</taxon>
        <taxon>Sar</taxon>
        <taxon>Stramenopiles</taxon>
        <taxon>Bigyra</taxon>
        <taxon>Opalozoa</taxon>
        <taxon>Opalinata</taxon>
        <taxon>Blastocystidae</taxon>
        <taxon>Blastocystis</taxon>
    </lineage>
</organism>
<dbReference type="Gene3D" id="2.40.50.140">
    <property type="entry name" value="Nucleic acid-binding proteins"/>
    <property type="match status" value="1"/>
</dbReference>
<accession>D8M2C4</accession>
<dbReference type="EMBL" id="FN668648">
    <property type="protein sequence ID" value="CBK22219.2"/>
    <property type="molecule type" value="Genomic_DNA"/>
</dbReference>
<dbReference type="GO" id="GO:0005634">
    <property type="term" value="C:nucleus"/>
    <property type="evidence" value="ECO:0007669"/>
    <property type="project" value="TreeGrafter"/>
</dbReference>
<name>D8M2C4_BLAHO</name>
<dbReference type="InterPro" id="IPR002059">
    <property type="entry name" value="CSP_DNA-bd"/>
</dbReference>
<feature type="domain" description="CSD" evidence="3">
    <location>
        <begin position="20"/>
        <end position="90"/>
    </location>
</feature>
<evidence type="ECO:0000256" key="1">
    <source>
        <dbReference type="ARBA" id="ARBA00004496"/>
    </source>
</evidence>
<dbReference type="PROSITE" id="PS51857">
    <property type="entry name" value="CSD_2"/>
    <property type="match status" value="1"/>
</dbReference>
<dbReference type="CDD" id="cd04458">
    <property type="entry name" value="CSP_CDS"/>
    <property type="match status" value="1"/>
</dbReference>
<keyword evidence="5" id="KW-1185">Reference proteome</keyword>
<dbReference type="SUPFAM" id="SSF50249">
    <property type="entry name" value="Nucleic acid-binding proteins"/>
    <property type="match status" value="1"/>
</dbReference>
<evidence type="ECO:0000313" key="4">
    <source>
        <dbReference type="EMBL" id="CBK22219.2"/>
    </source>
</evidence>
<dbReference type="InterPro" id="IPR012340">
    <property type="entry name" value="NA-bd_OB-fold"/>
</dbReference>
<dbReference type="GO" id="GO:0031054">
    <property type="term" value="P:pre-miRNA processing"/>
    <property type="evidence" value="ECO:0007669"/>
    <property type="project" value="TreeGrafter"/>
</dbReference>